<dbReference type="OrthoDB" id="9811804at2"/>
<evidence type="ECO:0000259" key="11">
    <source>
        <dbReference type="PROSITE" id="PS51722"/>
    </source>
</evidence>
<keyword evidence="5 8" id="KW-0648">Protein biosynthesis</keyword>
<sequence length="1036" mass="111340">MKIRIFALAKELDMDSRLLIEHCAKAGIVVKNSALASISPEERDRVLAIIRNSGSTTVMTAPGGEAPVTPQREEHVRELAGAVRKLRDMISKAPVTKPVASGKPQPVQEAPRELEEELSPEVQEVAAQEDSFVQTEETVVGAHDTEVEASSEGAIIPADVAGETDSDAESSSATVESVTPPAPVREHQMTSRGSVSTKGNSGTDSPPGAGSKPLQRSAPGGGSGSEGGTSQPSQDSGNRVSGVPERPSMPSRMAGGPMRAVGSRPMRDMGMSSRGTPSRGEQATTQGPPATQRPPAQGGGAAPPVNRGGNEPSNRPRMNVPGVANLAPFSGGPVARKEDVKAQVPDIRIDIKGKLVTHSPLGDRVAGSGGRRGSDEKNKADLADIMEGRAGGKKADKNALGAGMEEIREARRVKRTKDVRTSEEEEIAERKAVRKLIRRPGQKQTTQLKTTAEIEPPLTVRSLSEAIGRPAKQILGILFKRGEMLTINSLLHEETALELSLELGVDLKIVKPKDVEDELQEYIDLPDDPSVLENRPPIITILGHVDHGKTTLVDKLRSANVAASEHGGITQHIAAYQVTKNGQKLTFVDTPGHAAFGEMRARGANVTDIVVLVVAANDGVMPQTVECIAHAKAAGVPLVVALNKVDLPDRNEQRVLQELAAQNVLAAEWGGDTEVVRTSGLTGEGLDELLETLLLTAELNEFKANSQRPATGACLEAFRDEGRGPLAWLIVQKGTLRRGDVVLCGQAYGKVRSIFNEHQQELDEAPPSTPVMLAGLDIVPAPGDKFVVLDDLDLAREIAERRRMAGRQVSLSSRGGKRTLEDILNAAREGEVQDLGVIVKADTPGSLEALRSEIGKFEHPEVRVRILHEGVGGVNESDVYLASASSAIIIAFHVIPEDRAAALALQENVEIRRYNIIYEVIDEIKQTLEGMLKPAKKEVTLGRAIVLQTFNISRFGTIAGCRVLNGTIERTNRIHVIRDQKVLNSYAIASLRREKDDSREVREGMECGIRLEGFNDVKEGDLLEAYKIEEVKRTFD</sequence>
<dbReference type="FunFam" id="3.40.50.10050:FF:000001">
    <property type="entry name" value="Translation initiation factor IF-2"/>
    <property type="match status" value="1"/>
</dbReference>
<dbReference type="GO" id="GO:0003743">
    <property type="term" value="F:translation initiation factor activity"/>
    <property type="evidence" value="ECO:0007669"/>
    <property type="project" value="UniProtKB-UniRule"/>
</dbReference>
<organism evidence="12 13">
    <name type="scientific">Planctopirus hydrillae</name>
    <dbReference type="NCBI Taxonomy" id="1841610"/>
    <lineage>
        <taxon>Bacteria</taxon>
        <taxon>Pseudomonadati</taxon>
        <taxon>Planctomycetota</taxon>
        <taxon>Planctomycetia</taxon>
        <taxon>Planctomycetales</taxon>
        <taxon>Planctomycetaceae</taxon>
        <taxon>Planctopirus</taxon>
    </lineage>
</organism>
<dbReference type="CDD" id="cd03692">
    <property type="entry name" value="mtIF2_IVc"/>
    <property type="match status" value="1"/>
</dbReference>
<dbReference type="FunFam" id="2.40.30.10:FF:000054">
    <property type="entry name" value="Translation initiation factor IF-2"/>
    <property type="match status" value="1"/>
</dbReference>
<dbReference type="GO" id="GO:0005829">
    <property type="term" value="C:cytosol"/>
    <property type="evidence" value="ECO:0007669"/>
    <property type="project" value="TreeGrafter"/>
</dbReference>
<evidence type="ECO:0000256" key="5">
    <source>
        <dbReference type="ARBA" id="ARBA00022917"/>
    </source>
</evidence>
<accession>A0A1C3ETW5</accession>
<dbReference type="PANTHER" id="PTHR43381">
    <property type="entry name" value="TRANSLATION INITIATION FACTOR IF-2-RELATED"/>
    <property type="match status" value="1"/>
</dbReference>
<evidence type="ECO:0000256" key="9">
    <source>
        <dbReference type="RuleBase" id="RU000644"/>
    </source>
</evidence>
<feature type="compositionally biased region" description="Polar residues" evidence="10">
    <location>
        <begin position="190"/>
        <end position="204"/>
    </location>
</feature>
<dbReference type="InterPro" id="IPR009000">
    <property type="entry name" value="Transl_B-barrel_sf"/>
</dbReference>
<dbReference type="SUPFAM" id="SSF52540">
    <property type="entry name" value="P-loop containing nucleoside triphosphate hydrolases"/>
    <property type="match status" value="1"/>
</dbReference>
<keyword evidence="13" id="KW-1185">Reference proteome</keyword>
<dbReference type="SUPFAM" id="SSF52156">
    <property type="entry name" value="Initiation factor IF2/eIF5b, domain 3"/>
    <property type="match status" value="1"/>
</dbReference>
<evidence type="ECO:0000256" key="1">
    <source>
        <dbReference type="ARBA" id="ARBA00007733"/>
    </source>
</evidence>
<keyword evidence="6 8" id="KW-0342">GTP-binding</keyword>
<feature type="region of interest" description="Disordered" evidence="10">
    <location>
        <begin position="359"/>
        <end position="378"/>
    </location>
</feature>
<proteinExistence type="inferred from homology"/>
<feature type="binding site" evidence="8">
    <location>
        <begin position="543"/>
        <end position="550"/>
    </location>
    <ligand>
        <name>GTP</name>
        <dbReference type="ChEBI" id="CHEBI:37565"/>
    </ligand>
</feature>
<comment type="caution">
    <text evidence="12">The sequence shown here is derived from an EMBL/GenBank/DDBJ whole genome shotgun (WGS) entry which is preliminary data.</text>
</comment>
<comment type="subcellular location">
    <subcellularLocation>
        <location evidence="8">Cytoplasm</location>
    </subcellularLocation>
</comment>
<dbReference type="CDD" id="cd01887">
    <property type="entry name" value="IF2_eIF5B"/>
    <property type="match status" value="1"/>
</dbReference>
<protein>
    <recommendedName>
        <fullName evidence="2 8">Translation initiation factor IF-2</fullName>
    </recommendedName>
</protein>
<dbReference type="InterPro" id="IPR000795">
    <property type="entry name" value="T_Tr_GTP-bd_dom"/>
</dbReference>
<dbReference type="EMBL" id="LYDR01000005">
    <property type="protein sequence ID" value="ODA36668.1"/>
    <property type="molecule type" value="Genomic_DNA"/>
</dbReference>
<dbReference type="Gene3D" id="3.40.50.300">
    <property type="entry name" value="P-loop containing nucleotide triphosphate hydrolases"/>
    <property type="match status" value="1"/>
</dbReference>
<dbReference type="FunFam" id="2.40.30.10:FF:000008">
    <property type="entry name" value="Translation initiation factor IF-2"/>
    <property type="match status" value="1"/>
</dbReference>
<name>A0A1C3ETW5_9PLAN</name>
<evidence type="ECO:0000256" key="6">
    <source>
        <dbReference type="ARBA" id="ARBA00023134"/>
    </source>
</evidence>
<keyword evidence="8" id="KW-0963">Cytoplasm</keyword>
<dbReference type="InterPro" id="IPR027417">
    <property type="entry name" value="P-loop_NTPase"/>
</dbReference>
<dbReference type="InterPro" id="IPR015760">
    <property type="entry name" value="TIF_IF2"/>
</dbReference>
<dbReference type="InterPro" id="IPR006847">
    <property type="entry name" value="IF2_N"/>
</dbReference>
<dbReference type="GO" id="GO:0003924">
    <property type="term" value="F:GTPase activity"/>
    <property type="evidence" value="ECO:0007669"/>
    <property type="project" value="UniProtKB-UniRule"/>
</dbReference>
<dbReference type="InterPro" id="IPR053905">
    <property type="entry name" value="EF-G-like_DII"/>
</dbReference>
<dbReference type="Proteomes" id="UP000094828">
    <property type="component" value="Unassembled WGS sequence"/>
</dbReference>
<dbReference type="Gene3D" id="2.40.30.10">
    <property type="entry name" value="Translation factors"/>
    <property type="match status" value="2"/>
</dbReference>
<feature type="binding site" evidence="8">
    <location>
        <begin position="589"/>
        <end position="593"/>
    </location>
    <ligand>
        <name>GTP</name>
        <dbReference type="ChEBI" id="CHEBI:37565"/>
    </ligand>
</feature>
<dbReference type="PROSITE" id="PS51722">
    <property type="entry name" value="G_TR_2"/>
    <property type="match status" value="1"/>
</dbReference>
<evidence type="ECO:0000256" key="2">
    <source>
        <dbReference type="ARBA" id="ARBA00020675"/>
    </source>
</evidence>
<dbReference type="SUPFAM" id="SSF50447">
    <property type="entry name" value="Translation proteins"/>
    <property type="match status" value="2"/>
</dbReference>
<evidence type="ECO:0000313" key="13">
    <source>
        <dbReference type="Proteomes" id="UP000094828"/>
    </source>
</evidence>
<evidence type="ECO:0000256" key="8">
    <source>
        <dbReference type="HAMAP-Rule" id="MF_00100"/>
    </source>
</evidence>
<dbReference type="Gene3D" id="1.10.10.2480">
    <property type="match status" value="1"/>
</dbReference>
<evidence type="ECO:0000256" key="4">
    <source>
        <dbReference type="ARBA" id="ARBA00022741"/>
    </source>
</evidence>
<dbReference type="HAMAP" id="MF_00100_B">
    <property type="entry name" value="IF_2_B"/>
    <property type="match status" value="1"/>
</dbReference>
<dbReference type="InterPro" id="IPR044145">
    <property type="entry name" value="IF2_II"/>
</dbReference>
<dbReference type="Pfam" id="PF04760">
    <property type="entry name" value="IF2_N"/>
    <property type="match status" value="1"/>
</dbReference>
<feature type="region of interest" description="Disordered" evidence="10">
    <location>
        <begin position="162"/>
        <end position="340"/>
    </location>
</feature>
<evidence type="ECO:0000256" key="10">
    <source>
        <dbReference type="SAM" id="MobiDB-lite"/>
    </source>
</evidence>
<dbReference type="InterPro" id="IPR036925">
    <property type="entry name" value="TIF_IF2_dom3_sf"/>
</dbReference>
<dbReference type="GO" id="GO:0005525">
    <property type="term" value="F:GTP binding"/>
    <property type="evidence" value="ECO:0007669"/>
    <property type="project" value="UniProtKB-KW"/>
</dbReference>
<feature type="region of interest" description="G-domain" evidence="8">
    <location>
        <begin position="537"/>
        <end position="685"/>
    </location>
</feature>
<evidence type="ECO:0000256" key="7">
    <source>
        <dbReference type="ARBA" id="ARBA00025162"/>
    </source>
</evidence>
<dbReference type="InterPro" id="IPR023115">
    <property type="entry name" value="TIF_IF2_dom3"/>
</dbReference>
<dbReference type="Gene3D" id="3.40.50.10050">
    <property type="entry name" value="Translation initiation factor IF- 2, domain 3"/>
    <property type="match status" value="1"/>
</dbReference>
<feature type="domain" description="Tr-type G" evidence="11">
    <location>
        <begin position="534"/>
        <end position="701"/>
    </location>
</feature>
<reference evidence="12 13" key="1">
    <citation type="submission" date="2016-05" db="EMBL/GenBank/DDBJ databases">
        <title>Genomic and physiological characterization of Planctopirus sp. isolated from fresh water lake.</title>
        <authorList>
            <person name="Subhash Y."/>
            <person name="Ramana C."/>
        </authorList>
    </citation>
    <scope>NUCLEOTIDE SEQUENCE [LARGE SCALE GENOMIC DNA]</scope>
    <source>
        <strain evidence="12 13">JC280</strain>
    </source>
</reference>
<gene>
    <name evidence="8" type="primary">infB</name>
    <name evidence="12" type="ORF">A6X21_15640</name>
</gene>
<feature type="region of interest" description="Disordered" evidence="10">
    <location>
        <begin position="93"/>
        <end position="121"/>
    </location>
</feature>
<dbReference type="PANTHER" id="PTHR43381:SF5">
    <property type="entry name" value="TR-TYPE G DOMAIN-CONTAINING PROTEIN"/>
    <property type="match status" value="1"/>
</dbReference>
<dbReference type="InterPro" id="IPR005225">
    <property type="entry name" value="Small_GTP-bd"/>
</dbReference>
<dbReference type="RefSeq" id="WP_068845331.1">
    <property type="nucleotide sequence ID" value="NZ_LYDR01000005.1"/>
</dbReference>
<dbReference type="AlphaFoldDB" id="A0A1C3ETW5"/>
<keyword evidence="3 8" id="KW-0396">Initiation factor</keyword>
<dbReference type="Pfam" id="PF11987">
    <property type="entry name" value="IF-2"/>
    <property type="match status" value="1"/>
</dbReference>
<dbReference type="CDD" id="cd03702">
    <property type="entry name" value="IF2_mtIF2_II"/>
    <property type="match status" value="1"/>
</dbReference>
<keyword evidence="4 8" id="KW-0547">Nucleotide-binding</keyword>
<dbReference type="FunFam" id="3.40.50.300:FF:000019">
    <property type="entry name" value="Translation initiation factor IF-2"/>
    <property type="match status" value="1"/>
</dbReference>
<evidence type="ECO:0000256" key="3">
    <source>
        <dbReference type="ARBA" id="ARBA00022540"/>
    </source>
</evidence>
<dbReference type="NCBIfam" id="TIGR00231">
    <property type="entry name" value="small_GTP"/>
    <property type="match status" value="1"/>
</dbReference>
<comment type="function">
    <text evidence="7 8 9">One of the essential components for the initiation of protein synthesis. Protects formylmethionyl-tRNA from spontaneous hydrolysis and promotes its binding to the 30S ribosomal subunits. Also involved in the hydrolysis of GTP during the formation of the 70S ribosomal complex.</text>
</comment>
<comment type="similarity">
    <text evidence="1 8 9">Belongs to the TRAFAC class translation factor GTPase superfamily. Classic translation factor GTPase family. IF-2 subfamily.</text>
</comment>
<dbReference type="Pfam" id="PF22042">
    <property type="entry name" value="EF-G_D2"/>
    <property type="match status" value="1"/>
</dbReference>
<dbReference type="STRING" id="1841610.A6X21_15640"/>
<evidence type="ECO:0000313" key="12">
    <source>
        <dbReference type="EMBL" id="ODA36668.1"/>
    </source>
</evidence>
<dbReference type="NCBIfam" id="TIGR00487">
    <property type="entry name" value="IF-2"/>
    <property type="match status" value="1"/>
</dbReference>
<dbReference type="InterPro" id="IPR000178">
    <property type="entry name" value="TF_IF2_bacterial-like"/>
</dbReference>
<dbReference type="Pfam" id="PF00009">
    <property type="entry name" value="GTP_EFTU"/>
    <property type="match status" value="1"/>
</dbReference>
<feature type="compositionally biased region" description="Low complexity" evidence="10">
    <location>
        <begin position="282"/>
        <end position="296"/>
    </location>
</feature>
<feature type="binding site" evidence="8">
    <location>
        <begin position="643"/>
        <end position="646"/>
    </location>
    <ligand>
        <name>GTP</name>
        <dbReference type="ChEBI" id="CHEBI:37565"/>
    </ligand>
</feature>